<evidence type="ECO:0000313" key="2">
    <source>
        <dbReference type="Proteomes" id="UP001054837"/>
    </source>
</evidence>
<keyword evidence="2" id="KW-1185">Reference proteome</keyword>
<reference evidence="1 2" key="1">
    <citation type="submission" date="2021-06" db="EMBL/GenBank/DDBJ databases">
        <title>Caerostris darwini draft genome.</title>
        <authorList>
            <person name="Kono N."/>
            <person name="Arakawa K."/>
        </authorList>
    </citation>
    <scope>NUCLEOTIDE SEQUENCE [LARGE SCALE GENOMIC DNA]</scope>
</reference>
<accession>A0AAV4VPX6</accession>
<sequence length="158" mass="18038">MNTTKCYSSDFNTYSEGILCFADNITSLMTSATGIPWKKVFNNDGNYQIFCRKYKDTILSRLSEQESVWHLTLENDPLLWIVSEDAFLKFVHPLRHKAKSSPPNELLLIQLSYLVLYAAVSFYHRGLKKAPVLAFTEIICIANLIYPDGGFACEMSEH</sequence>
<protein>
    <submittedName>
        <fullName evidence="1">Uncharacterized protein</fullName>
    </submittedName>
</protein>
<name>A0AAV4VPX6_9ARAC</name>
<comment type="caution">
    <text evidence="1">The sequence shown here is derived from an EMBL/GenBank/DDBJ whole genome shotgun (WGS) entry which is preliminary data.</text>
</comment>
<proteinExistence type="predicted"/>
<evidence type="ECO:0000313" key="1">
    <source>
        <dbReference type="EMBL" id="GIY72173.1"/>
    </source>
</evidence>
<gene>
    <name evidence="1" type="ORF">CDAR_576051</name>
</gene>
<dbReference type="Proteomes" id="UP001054837">
    <property type="component" value="Unassembled WGS sequence"/>
</dbReference>
<organism evidence="1 2">
    <name type="scientific">Caerostris darwini</name>
    <dbReference type="NCBI Taxonomy" id="1538125"/>
    <lineage>
        <taxon>Eukaryota</taxon>
        <taxon>Metazoa</taxon>
        <taxon>Ecdysozoa</taxon>
        <taxon>Arthropoda</taxon>
        <taxon>Chelicerata</taxon>
        <taxon>Arachnida</taxon>
        <taxon>Araneae</taxon>
        <taxon>Araneomorphae</taxon>
        <taxon>Entelegynae</taxon>
        <taxon>Araneoidea</taxon>
        <taxon>Araneidae</taxon>
        <taxon>Caerostris</taxon>
    </lineage>
</organism>
<dbReference type="EMBL" id="BPLQ01013455">
    <property type="protein sequence ID" value="GIY72173.1"/>
    <property type="molecule type" value="Genomic_DNA"/>
</dbReference>
<dbReference type="AlphaFoldDB" id="A0AAV4VPX6"/>